<proteinExistence type="predicted"/>
<protein>
    <submittedName>
        <fullName evidence="1">Uncharacterized protein</fullName>
    </submittedName>
</protein>
<comment type="caution">
    <text evidence="1">The sequence shown here is derived from an EMBL/GenBank/DDBJ whole genome shotgun (WGS) entry which is preliminary data.</text>
</comment>
<dbReference type="EMBL" id="PCWN01000005">
    <property type="protein sequence ID" value="PIR04327.1"/>
    <property type="molecule type" value="Genomic_DNA"/>
</dbReference>
<reference evidence="1 2" key="1">
    <citation type="submission" date="2017-09" db="EMBL/GenBank/DDBJ databases">
        <title>Depth-based differentiation of microbial function through sediment-hosted aquifers and enrichment of novel symbionts in the deep terrestrial subsurface.</title>
        <authorList>
            <person name="Probst A.J."/>
            <person name="Ladd B."/>
            <person name="Jarett J.K."/>
            <person name="Geller-Mcgrath D.E."/>
            <person name="Sieber C.M."/>
            <person name="Emerson J.B."/>
            <person name="Anantharaman K."/>
            <person name="Thomas B.C."/>
            <person name="Malmstrom R."/>
            <person name="Stieglmeier M."/>
            <person name="Klingl A."/>
            <person name="Woyke T."/>
            <person name="Ryan C.M."/>
            <person name="Banfield J.F."/>
        </authorList>
    </citation>
    <scope>NUCLEOTIDE SEQUENCE [LARGE SCALE GENOMIC DNA]</scope>
    <source>
        <strain evidence="1">CG11_big_fil_rev_8_21_14_0_20_39_34</strain>
    </source>
</reference>
<organism evidence="1 2">
    <name type="scientific">Candidatus Magasanikbacteria bacterium CG11_big_fil_rev_8_21_14_0_20_39_34</name>
    <dbReference type="NCBI Taxonomy" id="1974653"/>
    <lineage>
        <taxon>Bacteria</taxon>
        <taxon>Candidatus Magasanikiibacteriota</taxon>
    </lineage>
</organism>
<accession>A0A2H0N620</accession>
<dbReference type="Proteomes" id="UP000229600">
    <property type="component" value="Unassembled WGS sequence"/>
</dbReference>
<dbReference type="AlphaFoldDB" id="A0A2H0N620"/>
<name>A0A2H0N620_9BACT</name>
<evidence type="ECO:0000313" key="1">
    <source>
        <dbReference type="EMBL" id="PIR04327.1"/>
    </source>
</evidence>
<gene>
    <name evidence="1" type="ORF">COV59_01685</name>
</gene>
<evidence type="ECO:0000313" key="2">
    <source>
        <dbReference type="Proteomes" id="UP000229600"/>
    </source>
</evidence>
<sequence>MKGAKMLLTDFLEELQGLGATILVYDEGRRFCYLFMGTRPQTDPFFLGRVSGEGMDLADLWPEESPPCCNMGWYHDIPEGRIIIRGRGRIEVSFKTSSISPEISDHLAAACRQMFSHQ</sequence>